<evidence type="ECO:0000259" key="1">
    <source>
        <dbReference type="SMART" id="SM00849"/>
    </source>
</evidence>
<dbReference type="SMART" id="SM00849">
    <property type="entry name" value="Lactamase_B"/>
    <property type="match status" value="1"/>
</dbReference>
<keyword evidence="3" id="KW-1185">Reference proteome</keyword>
<dbReference type="Proteomes" id="UP000334380">
    <property type="component" value="Unassembled WGS sequence"/>
</dbReference>
<dbReference type="GO" id="GO:0103043">
    <property type="term" value="F:phosphoribosyl 1,2-cyclic phosphate phosphodiesterase activity"/>
    <property type="evidence" value="ECO:0007669"/>
    <property type="project" value="UniProtKB-EC"/>
</dbReference>
<dbReference type="GO" id="GO:0019700">
    <property type="term" value="P:organic phosphonate catabolic process"/>
    <property type="evidence" value="ECO:0007669"/>
    <property type="project" value="InterPro"/>
</dbReference>
<sequence length="255" mass="27932">MRVSFLGTGAAGGVPLYGCTCRACERARTEPHFVRRPCSALIESGGTRVLLDAGLMDLHERFAPGSLDAIVLTHYHPDHVQGLFHLRWGKGTPITVYGPPDSEGCADLFKHPGVLAFETVHKFEAFTVGALRLTPLPLLHSKPTLGYAIEGTQGQRFAYLTDTLGLPPKSAKFLRAWGDFDMAIDCSYPPHPTPKNHNDWDEAHRCAIESGARITWLTHAGHALDDWMMEETPSVASHIRLARDGSTADIPSQTQ</sequence>
<dbReference type="Pfam" id="PF12706">
    <property type="entry name" value="Lactamase_B_2"/>
    <property type="match status" value="1"/>
</dbReference>
<dbReference type="InterPro" id="IPR036866">
    <property type="entry name" value="RibonucZ/Hydroxyglut_hydro"/>
</dbReference>
<dbReference type="RefSeq" id="WP_003118405.1">
    <property type="nucleotide sequence ID" value="NZ_CABPRU010000019.1"/>
</dbReference>
<evidence type="ECO:0000313" key="2">
    <source>
        <dbReference type="EMBL" id="VVE52468.1"/>
    </source>
</evidence>
<proteinExistence type="predicted"/>
<dbReference type="OrthoDB" id="9803916at2"/>
<dbReference type="CDD" id="cd07736">
    <property type="entry name" value="PhnP-like_MBL-fold"/>
    <property type="match status" value="1"/>
</dbReference>
<dbReference type="NCBIfam" id="TIGR03307">
    <property type="entry name" value="PhnP"/>
    <property type="match status" value="1"/>
</dbReference>
<dbReference type="SUPFAM" id="SSF56281">
    <property type="entry name" value="Metallo-hydrolase/oxidoreductase"/>
    <property type="match status" value="1"/>
</dbReference>
<dbReference type="InterPro" id="IPR035682">
    <property type="entry name" value="PhnP_MBL"/>
</dbReference>
<gene>
    <name evidence="2" type="primary">phnP</name>
    <name evidence="2" type="ORF">PTE31013_04818</name>
</gene>
<evidence type="ECO:0000313" key="3">
    <source>
        <dbReference type="Proteomes" id="UP000334380"/>
    </source>
</evidence>
<name>A0A5E4YVK5_9BURK</name>
<dbReference type="EMBL" id="CABPRU010000019">
    <property type="protein sequence ID" value="VVE52468.1"/>
    <property type="molecule type" value="Genomic_DNA"/>
</dbReference>
<keyword evidence="2" id="KW-0378">Hydrolase</keyword>
<dbReference type="PANTHER" id="PTHR42663:SF6">
    <property type="entry name" value="HYDROLASE C777.06C-RELATED"/>
    <property type="match status" value="1"/>
</dbReference>
<reference evidence="2 3" key="1">
    <citation type="submission" date="2019-08" db="EMBL/GenBank/DDBJ databases">
        <authorList>
            <person name="Peeters C."/>
        </authorList>
    </citation>
    <scope>NUCLEOTIDE SEQUENCE [LARGE SCALE GENOMIC DNA]</scope>
    <source>
        <strain evidence="2 3">LMG 31013</strain>
    </source>
</reference>
<dbReference type="InterPro" id="IPR017693">
    <property type="entry name" value="Phosphonate_metab_PhnP"/>
</dbReference>
<dbReference type="AlphaFoldDB" id="A0A5E4YVK5"/>
<dbReference type="InterPro" id="IPR001279">
    <property type="entry name" value="Metallo-B-lactamas"/>
</dbReference>
<dbReference type="PANTHER" id="PTHR42663">
    <property type="entry name" value="HYDROLASE C777.06C-RELATED-RELATED"/>
    <property type="match status" value="1"/>
</dbReference>
<accession>A0A5E4YVK5</accession>
<feature type="domain" description="Metallo-beta-lactamase" evidence="1">
    <location>
        <begin position="36"/>
        <end position="222"/>
    </location>
</feature>
<dbReference type="EC" id="3.1.4.55" evidence="2"/>
<organism evidence="2 3">
    <name type="scientific">Pandoraea terrigena</name>
    <dbReference type="NCBI Taxonomy" id="2508292"/>
    <lineage>
        <taxon>Bacteria</taxon>
        <taxon>Pseudomonadati</taxon>
        <taxon>Pseudomonadota</taxon>
        <taxon>Betaproteobacteria</taxon>
        <taxon>Burkholderiales</taxon>
        <taxon>Burkholderiaceae</taxon>
        <taxon>Pandoraea</taxon>
    </lineage>
</organism>
<protein>
    <submittedName>
        <fullName evidence="2">Phosphoribosyl 1,2-cyclic phosphate phosphodiesterase</fullName>
        <ecNumber evidence="2">3.1.4.55</ecNumber>
    </submittedName>
</protein>
<dbReference type="Gene3D" id="3.60.15.10">
    <property type="entry name" value="Ribonuclease Z/Hydroxyacylglutathione hydrolase-like"/>
    <property type="match status" value="1"/>
</dbReference>